<evidence type="ECO:0000256" key="3">
    <source>
        <dbReference type="SAM" id="SignalP"/>
    </source>
</evidence>
<dbReference type="SMART" id="SM00656">
    <property type="entry name" value="Amb_all"/>
    <property type="match status" value="1"/>
</dbReference>
<dbReference type="Gene3D" id="2.160.20.10">
    <property type="entry name" value="Single-stranded right-handed beta-helix, Pectin lyase-like"/>
    <property type="match status" value="1"/>
</dbReference>
<feature type="domain" description="Pectate lyase" evidence="4">
    <location>
        <begin position="47"/>
        <end position="259"/>
    </location>
</feature>
<dbReference type="Proteomes" id="UP001499987">
    <property type="component" value="Unassembled WGS sequence"/>
</dbReference>
<dbReference type="InterPro" id="IPR006311">
    <property type="entry name" value="TAT_signal"/>
</dbReference>
<keyword evidence="6" id="KW-1185">Reference proteome</keyword>
<comment type="similarity">
    <text evidence="2">Belongs to the polysaccharide lyase 1 family.</text>
</comment>
<evidence type="ECO:0000256" key="1">
    <source>
        <dbReference type="ARBA" id="ARBA00023239"/>
    </source>
</evidence>
<gene>
    <name evidence="5" type="ORF">GCM10009663_66240</name>
</gene>
<dbReference type="SUPFAM" id="SSF51126">
    <property type="entry name" value="Pectin lyase-like"/>
    <property type="match status" value="1"/>
</dbReference>
<dbReference type="InterPro" id="IPR011050">
    <property type="entry name" value="Pectin_lyase_fold/virulence"/>
</dbReference>
<reference evidence="5 6" key="1">
    <citation type="journal article" date="2019" name="Int. J. Syst. Evol. Microbiol.">
        <title>The Global Catalogue of Microorganisms (GCM) 10K type strain sequencing project: providing services to taxonomists for standard genome sequencing and annotation.</title>
        <authorList>
            <consortium name="The Broad Institute Genomics Platform"/>
            <consortium name="The Broad Institute Genome Sequencing Center for Infectious Disease"/>
            <person name="Wu L."/>
            <person name="Ma J."/>
        </authorList>
    </citation>
    <scope>NUCLEOTIDE SEQUENCE [LARGE SCALE GENOMIC DNA]</scope>
    <source>
        <strain evidence="5 6">JCM 13002</strain>
    </source>
</reference>
<dbReference type="RefSeq" id="WP_425555305.1">
    <property type="nucleotide sequence ID" value="NZ_BAAALD010000101.1"/>
</dbReference>
<keyword evidence="2" id="KW-0964">Secreted</keyword>
<organism evidence="5 6">
    <name type="scientific">Kitasatospora arboriphila</name>
    <dbReference type="NCBI Taxonomy" id="258052"/>
    <lineage>
        <taxon>Bacteria</taxon>
        <taxon>Bacillati</taxon>
        <taxon>Actinomycetota</taxon>
        <taxon>Actinomycetes</taxon>
        <taxon>Kitasatosporales</taxon>
        <taxon>Streptomycetaceae</taxon>
        <taxon>Kitasatospora</taxon>
    </lineage>
</organism>
<protein>
    <submittedName>
        <fullName evidence="5">Pectate lyase</fullName>
    </submittedName>
</protein>
<dbReference type="InterPro" id="IPR045032">
    <property type="entry name" value="PEL"/>
</dbReference>
<keyword evidence="2" id="KW-0119">Carbohydrate metabolism</keyword>
<dbReference type="PROSITE" id="PS51318">
    <property type="entry name" value="TAT"/>
    <property type="match status" value="1"/>
</dbReference>
<sequence>MPGRRALAAAVGAVLAAGLTATTAGPAQAAAYESSPYGYAAGTTGGAGGSRTTVTTLAALRTAVAGSAAKTVYVSGTIALAGQVDVGSNTSVIGVGAGSGLTGGGLRVKNATNVVLRNLNISKAVGTDAITVQASTKVWVDHNDLSSDRSHGKDYYDGLVDITHGSDNITVSWNKFHDHYKVSLVGHSDGNAAEDTGKLHVTYGHNWFDNVNSRLPSVRFGTAHVYSNYFGNVGDSAVHSRMGAQVLVERNAFAGSFESVTTTGDSKTDGYANLFRNDLGSTTTDITRTGSFTAAPYAYDPTGADTVAAVDTAGAGTGRI</sequence>
<dbReference type="EMBL" id="BAAALD010000101">
    <property type="protein sequence ID" value="GAA1116791.1"/>
    <property type="molecule type" value="Genomic_DNA"/>
</dbReference>
<accession>A0ABN1U6C1</accession>
<dbReference type="InterPro" id="IPR012334">
    <property type="entry name" value="Pectin_lyas_fold"/>
</dbReference>
<comment type="caution">
    <text evidence="5">The sequence shown here is derived from an EMBL/GenBank/DDBJ whole genome shotgun (WGS) entry which is preliminary data.</text>
</comment>
<name>A0ABN1U6C1_9ACTN</name>
<keyword evidence="1 2" id="KW-0456">Lyase</keyword>
<dbReference type="InterPro" id="IPR002022">
    <property type="entry name" value="Pec_lyase"/>
</dbReference>
<keyword evidence="3" id="KW-0732">Signal</keyword>
<comment type="subcellular location">
    <subcellularLocation>
        <location evidence="2">Secreted</location>
    </subcellularLocation>
</comment>
<feature type="chain" id="PRO_5045547426" evidence="3">
    <location>
        <begin position="30"/>
        <end position="320"/>
    </location>
</feature>
<keyword evidence="2" id="KW-0624">Polysaccharide degradation</keyword>
<dbReference type="Pfam" id="PF00544">
    <property type="entry name" value="Pectate_lyase_4"/>
    <property type="match status" value="1"/>
</dbReference>
<evidence type="ECO:0000313" key="6">
    <source>
        <dbReference type="Proteomes" id="UP001499987"/>
    </source>
</evidence>
<feature type="signal peptide" evidence="3">
    <location>
        <begin position="1"/>
        <end position="29"/>
    </location>
</feature>
<dbReference type="PANTHER" id="PTHR31683:SF18">
    <property type="entry name" value="PECTATE LYASE 21-RELATED"/>
    <property type="match status" value="1"/>
</dbReference>
<evidence type="ECO:0000256" key="2">
    <source>
        <dbReference type="RuleBase" id="RU361173"/>
    </source>
</evidence>
<evidence type="ECO:0000259" key="4">
    <source>
        <dbReference type="SMART" id="SM00656"/>
    </source>
</evidence>
<dbReference type="PANTHER" id="PTHR31683">
    <property type="entry name" value="PECTATE LYASE 18-RELATED"/>
    <property type="match status" value="1"/>
</dbReference>
<evidence type="ECO:0000313" key="5">
    <source>
        <dbReference type="EMBL" id="GAA1116791.1"/>
    </source>
</evidence>
<dbReference type="GO" id="GO:0016829">
    <property type="term" value="F:lyase activity"/>
    <property type="evidence" value="ECO:0007669"/>
    <property type="project" value="UniProtKB-KW"/>
</dbReference>
<proteinExistence type="inferred from homology"/>